<feature type="transmembrane region" description="Helical" evidence="6">
    <location>
        <begin position="442"/>
        <end position="461"/>
    </location>
</feature>
<feature type="transmembrane region" description="Helical" evidence="6">
    <location>
        <begin position="473"/>
        <end position="492"/>
    </location>
</feature>
<dbReference type="NCBIfam" id="TIGR00360">
    <property type="entry name" value="ComEC_N-term"/>
    <property type="match status" value="1"/>
</dbReference>
<dbReference type="GO" id="GO:0005886">
    <property type="term" value="C:plasma membrane"/>
    <property type="evidence" value="ECO:0007669"/>
    <property type="project" value="UniProtKB-SubCell"/>
</dbReference>
<feature type="transmembrane region" description="Helical" evidence="6">
    <location>
        <begin position="355"/>
        <end position="375"/>
    </location>
</feature>
<evidence type="ECO:0000256" key="6">
    <source>
        <dbReference type="SAM" id="Phobius"/>
    </source>
</evidence>
<evidence type="ECO:0000256" key="3">
    <source>
        <dbReference type="ARBA" id="ARBA00022692"/>
    </source>
</evidence>
<evidence type="ECO:0000256" key="4">
    <source>
        <dbReference type="ARBA" id="ARBA00022989"/>
    </source>
</evidence>
<evidence type="ECO:0000256" key="5">
    <source>
        <dbReference type="ARBA" id="ARBA00023136"/>
    </source>
</evidence>
<sequence length="645" mass="73363">MRFADFPFLRYLPFLIAGVLFSQAKTDIPLWIPSTFIAVLWIAYLILASQKESSGQLTPAFLGYLMLFTAGLLFSEIQKKGSYYVVNHNLEYAQSYLARVEKYDLEKPNSFENLLEVIAVSDSLGWKKSKGKVLIYHKGKLPFVPGQVILVEKSPEKIPSPIFPNEFDYSGFLARKGIHFRQFIGEKFVIFDSSEVDHPKYWLSNFRKELVGIVQTKVPDPESQQIAAALLLGQKENLDKEIKNAYAETGTMHILAVSGLHVGIIYAILLFPLKGLRLRSKQKKGYLFAVIILIWTYAVLTGFSPSVVRAATMFSLFTVGQMRERKPSSFNILAFSAMIMIVINPDVIFEVGFQLSYVAVAGILLIQPLIARFWIPPNMVLEYFWQLTAVSIAAQLATFPLSVYYFHIFPSYFLIANLVIIPLSFLVMQFGIPFLVFSWVPFLGAFLGWVVSGLIGVQNWITRAIQLFPGGNLERLTITFAGMLLVWSILIIWANWELGNRRKLVYSSICLFLIWSGDRLVREWNQSAQEMLLFSDGKGTLMDLKIGSKNFSWNENFPTEQISFSIDPNRIAFQRPQLPESTVAYKTDSVLTFPIWDFSYNPTSQKIHWGSVKPKSVREFSFSKFKELPISDSLYAKSGAFQIVF</sequence>
<keyword evidence="5 6" id="KW-0472">Membrane</keyword>
<keyword evidence="10" id="KW-1185">Reference proteome</keyword>
<dbReference type="InterPro" id="IPR025405">
    <property type="entry name" value="DUF4131"/>
</dbReference>
<dbReference type="InterPro" id="IPR004477">
    <property type="entry name" value="ComEC_N"/>
</dbReference>
<reference evidence="10" key="1">
    <citation type="submission" date="2016-10" db="EMBL/GenBank/DDBJ databases">
        <authorList>
            <person name="Varghese N."/>
            <person name="Submissions S."/>
        </authorList>
    </citation>
    <scope>NUCLEOTIDE SEQUENCE [LARGE SCALE GENOMIC DNA]</scope>
    <source>
        <strain evidence="10">DSM 22703</strain>
    </source>
</reference>
<gene>
    <name evidence="9" type="ORF">SAMN03080617_02796</name>
</gene>
<feature type="transmembrane region" description="Helical" evidence="6">
    <location>
        <begin position="387"/>
        <end position="406"/>
    </location>
</feature>
<keyword evidence="2" id="KW-1003">Cell membrane</keyword>
<feature type="transmembrane region" description="Helical" evidence="6">
    <location>
        <begin position="60"/>
        <end position="77"/>
    </location>
</feature>
<feature type="transmembrane region" description="Helical" evidence="6">
    <location>
        <begin position="328"/>
        <end position="348"/>
    </location>
</feature>
<evidence type="ECO:0000313" key="9">
    <source>
        <dbReference type="EMBL" id="SDA85510.1"/>
    </source>
</evidence>
<dbReference type="PANTHER" id="PTHR30619:SF1">
    <property type="entry name" value="RECOMBINATION PROTEIN 2"/>
    <property type="match status" value="1"/>
</dbReference>
<dbReference type="Pfam" id="PF03772">
    <property type="entry name" value="Competence"/>
    <property type="match status" value="1"/>
</dbReference>
<keyword evidence="3 6" id="KW-0812">Transmembrane</keyword>
<evidence type="ECO:0000259" key="8">
    <source>
        <dbReference type="Pfam" id="PF13567"/>
    </source>
</evidence>
<evidence type="ECO:0000256" key="2">
    <source>
        <dbReference type="ARBA" id="ARBA00022475"/>
    </source>
</evidence>
<dbReference type="EMBL" id="FMXE01000020">
    <property type="protein sequence ID" value="SDA85510.1"/>
    <property type="molecule type" value="Genomic_DNA"/>
</dbReference>
<dbReference type="AlphaFoldDB" id="A0A1G5YTI0"/>
<feature type="transmembrane region" description="Helical" evidence="6">
    <location>
        <begin position="252"/>
        <end position="273"/>
    </location>
</feature>
<keyword evidence="4 6" id="KW-1133">Transmembrane helix</keyword>
<feature type="transmembrane region" description="Helical" evidence="6">
    <location>
        <begin position="285"/>
        <end position="308"/>
    </location>
</feature>
<dbReference type="Pfam" id="PF13567">
    <property type="entry name" value="DUF4131"/>
    <property type="match status" value="1"/>
</dbReference>
<evidence type="ECO:0000256" key="1">
    <source>
        <dbReference type="ARBA" id="ARBA00004651"/>
    </source>
</evidence>
<comment type="subcellular location">
    <subcellularLocation>
        <location evidence="1">Cell membrane</location>
        <topology evidence="1">Multi-pass membrane protein</topology>
    </subcellularLocation>
</comment>
<dbReference type="PANTHER" id="PTHR30619">
    <property type="entry name" value="DNA INTERNALIZATION/COMPETENCE PROTEIN COMEC/REC2"/>
    <property type="match status" value="1"/>
</dbReference>
<organism evidence="9 10">
    <name type="scientific">Algoriphagus alkaliphilus</name>
    <dbReference type="NCBI Taxonomy" id="279824"/>
    <lineage>
        <taxon>Bacteria</taxon>
        <taxon>Pseudomonadati</taxon>
        <taxon>Bacteroidota</taxon>
        <taxon>Cytophagia</taxon>
        <taxon>Cytophagales</taxon>
        <taxon>Cyclobacteriaceae</taxon>
        <taxon>Algoriphagus</taxon>
    </lineage>
</organism>
<evidence type="ECO:0000313" key="10">
    <source>
        <dbReference type="Proteomes" id="UP000198756"/>
    </source>
</evidence>
<evidence type="ECO:0000259" key="7">
    <source>
        <dbReference type="Pfam" id="PF03772"/>
    </source>
</evidence>
<dbReference type="STRING" id="279824.SAMN03080617_02796"/>
<protein>
    <submittedName>
        <fullName evidence="9">Competence protein ComEC</fullName>
    </submittedName>
</protein>
<feature type="domain" description="ComEC/Rec2-related protein" evidence="7">
    <location>
        <begin position="230"/>
        <end position="496"/>
    </location>
</feature>
<proteinExistence type="predicted"/>
<dbReference type="OrthoDB" id="9761531at2"/>
<accession>A0A1G5YTI0</accession>
<dbReference type="InterPro" id="IPR052159">
    <property type="entry name" value="Competence_DNA_uptake"/>
</dbReference>
<feature type="transmembrane region" description="Helical" evidence="6">
    <location>
        <begin position="413"/>
        <end position="436"/>
    </location>
</feature>
<feature type="transmembrane region" description="Helical" evidence="6">
    <location>
        <begin position="30"/>
        <end position="48"/>
    </location>
</feature>
<name>A0A1G5YTI0_9BACT</name>
<dbReference type="RefSeq" id="WP_092731000.1">
    <property type="nucleotide sequence ID" value="NZ_FMXE01000020.1"/>
</dbReference>
<dbReference type="Proteomes" id="UP000198756">
    <property type="component" value="Unassembled WGS sequence"/>
</dbReference>
<feature type="domain" description="DUF4131" evidence="8">
    <location>
        <begin position="28"/>
        <end position="186"/>
    </location>
</feature>